<comment type="caution">
    <text evidence="2">The sequence shown here is derived from an EMBL/GenBank/DDBJ whole genome shotgun (WGS) entry which is preliminary data.</text>
</comment>
<evidence type="ECO:0000256" key="1">
    <source>
        <dbReference type="SAM" id="Phobius"/>
    </source>
</evidence>
<sequence>KLLVCYDNDDDEERSNSLKDNIIFELPPCAAITPNKPVDSLSIGDEHLDTISETKSDEVIKSSVENLIPIPSESEGIPEHMCDVPFHDNSPPLNVSKDQFEDFSESNNEFSSPDDDYFSIDNIDYVEASPPDYELVSSEVMEIVIPEVGGIEDDILLTIKDDILREKLLNVNLLIAKIEALNDNPTPSSDFKTKSSSTSLNSLLEETNTFDNSLPEFETFCFDVEEISSGSPTTHSDSPLYDSFIFDLSINPFPPADRSDFYEFVDEFIHFISPPEYDCFLFKIEPNSGDFTKDVVEDISLTKESRVHNALPTHPTLQLNLKFQPSSESFFTYVVLIFFLSSYIQLLLNIFYPKE</sequence>
<proteinExistence type="predicted"/>
<name>A0A699JT91_TANCI</name>
<keyword evidence="1" id="KW-0472">Membrane</keyword>
<dbReference type="AlphaFoldDB" id="A0A699JT91"/>
<protein>
    <recommendedName>
        <fullName evidence="3">Reverse transcriptase domain-containing protein</fullName>
    </recommendedName>
</protein>
<feature type="non-terminal residue" evidence="2">
    <location>
        <position position="1"/>
    </location>
</feature>
<dbReference type="EMBL" id="BKCJ010445447">
    <property type="protein sequence ID" value="GFA55902.1"/>
    <property type="molecule type" value="Genomic_DNA"/>
</dbReference>
<evidence type="ECO:0000313" key="2">
    <source>
        <dbReference type="EMBL" id="GFA55902.1"/>
    </source>
</evidence>
<keyword evidence="1" id="KW-0812">Transmembrane</keyword>
<accession>A0A699JT91</accession>
<evidence type="ECO:0008006" key="3">
    <source>
        <dbReference type="Google" id="ProtNLM"/>
    </source>
</evidence>
<keyword evidence="1" id="KW-1133">Transmembrane helix</keyword>
<reference evidence="2" key="1">
    <citation type="journal article" date="2019" name="Sci. Rep.">
        <title>Draft genome of Tanacetum cinerariifolium, the natural source of mosquito coil.</title>
        <authorList>
            <person name="Yamashiro T."/>
            <person name="Shiraishi A."/>
            <person name="Satake H."/>
            <person name="Nakayama K."/>
        </authorList>
    </citation>
    <scope>NUCLEOTIDE SEQUENCE</scope>
</reference>
<feature type="transmembrane region" description="Helical" evidence="1">
    <location>
        <begin position="330"/>
        <end position="352"/>
    </location>
</feature>
<organism evidence="2">
    <name type="scientific">Tanacetum cinerariifolium</name>
    <name type="common">Dalmatian daisy</name>
    <name type="synonym">Chrysanthemum cinerariifolium</name>
    <dbReference type="NCBI Taxonomy" id="118510"/>
    <lineage>
        <taxon>Eukaryota</taxon>
        <taxon>Viridiplantae</taxon>
        <taxon>Streptophyta</taxon>
        <taxon>Embryophyta</taxon>
        <taxon>Tracheophyta</taxon>
        <taxon>Spermatophyta</taxon>
        <taxon>Magnoliopsida</taxon>
        <taxon>eudicotyledons</taxon>
        <taxon>Gunneridae</taxon>
        <taxon>Pentapetalae</taxon>
        <taxon>asterids</taxon>
        <taxon>campanulids</taxon>
        <taxon>Asterales</taxon>
        <taxon>Asteraceae</taxon>
        <taxon>Asteroideae</taxon>
        <taxon>Anthemideae</taxon>
        <taxon>Anthemidinae</taxon>
        <taxon>Tanacetum</taxon>
    </lineage>
</organism>
<gene>
    <name evidence="2" type="ORF">Tci_627874</name>
</gene>